<keyword evidence="3" id="KW-1185">Reference proteome</keyword>
<evidence type="ECO:0000256" key="1">
    <source>
        <dbReference type="SAM" id="MobiDB-lite"/>
    </source>
</evidence>
<dbReference type="InterPro" id="IPR027417">
    <property type="entry name" value="P-loop_NTPase"/>
</dbReference>
<proteinExistence type="predicted"/>
<reference evidence="2 3" key="1">
    <citation type="submission" date="2020-07" db="EMBL/GenBank/DDBJ databases">
        <authorList>
            <person name="Cui H."/>
        </authorList>
    </citation>
    <scope>NUCLEOTIDE SEQUENCE [LARGE SCALE GENOMIC DNA]</scope>
    <source>
        <strain evidence="2 3">YPL8</strain>
    </source>
</reference>
<protein>
    <submittedName>
        <fullName evidence="2">Uncharacterized protein</fullName>
    </submittedName>
</protein>
<dbReference type="RefSeq" id="WP_179264255.1">
    <property type="nucleotide sequence ID" value="NZ_CP058601.1"/>
</dbReference>
<dbReference type="AlphaFoldDB" id="A0A7D5GK97"/>
<dbReference type="OrthoDB" id="321312at2157"/>
<evidence type="ECO:0000313" key="2">
    <source>
        <dbReference type="EMBL" id="QLG51087.1"/>
    </source>
</evidence>
<dbReference type="KEGG" id="haly:HYG82_20755"/>
<feature type="region of interest" description="Disordered" evidence="1">
    <location>
        <begin position="1"/>
        <end position="33"/>
    </location>
</feature>
<dbReference type="Proteomes" id="UP000509241">
    <property type="component" value="Chromosome"/>
</dbReference>
<gene>
    <name evidence="2" type="ORF">HYG82_20755</name>
</gene>
<name>A0A7D5GK97_9EURY</name>
<organism evidence="2 3">
    <name type="scientific">Natrinema halophilum</name>
    <dbReference type="NCBI Taxonomy" id="1699371"/>
    <lineage>
        <taxon>Archaea</taxon>
        <taxon>Methanobacteriati</taxon>
        <taxon>Methanobacteriota</taxon>
        <taxon>Stenosarchaea group</taxon>
        <taxon>Halobacteria</taxon>
        <taxon>Halobacteriales</taxon>
        <taxon>Natrialbaceae</taxon>
        <taxon>Natrinema</taxon>
    </lineage>
</organism>
<evidence type="ECO:0000313" key="3">
    <source>
        <dbReference type="Proteomes" id="UP000509241"/>
    </source>
</evidence>
<accession>A0A7D5GK97</accession>
<dbReference type="SUPFAM" id="SSF52540">
    <property type="entry name" value="P-loop containing nucleoside triphosphate hydrolases"/>
    <property type="match status" value="1"/>
</dbReference>
<dbReference type="GeneID" id="56035776"/>
<dbReference type="EMBL" id="CP058601">
    <property type="protein sequence ID" value="QLG51087.1"/>
    <property type="molecule type" value="Genomic_DNA"/>
</dbReference>
<sequence length="388" mass="43031">MTDDNDVHVTAEAREHQDGFGKRENREVADHGGIVRDEQISRAMSIRSIHYDPTEADRPGAMPGQVQNLEKHEQIRMVEGTETFRKAMENGDIPSIKHIVGDTSKRADVSGIKAIGKIDELINGPAPVVVVLGEMGAGKTDFAGLLGQRWRALQGGESLVGSNIRSLQERDRWVDERGEVNDGWIPDYPTMMDWVKQDGNPLEHSQRPKLFIGDEFSSAASGTGAQGHETRKKMGPLVFKIRKYGGALIYIGHDESSIHPMLWRVGKVVKKVSQKKAIIADGVKNGQLTGIEGEIEGIPPTDWRFNTAEASDWSWSRSSDDGEPEMEEESVKMVSMWTMVNCREQGMSARETAEYVPYSHATVSNWLEEYDSGGEKADWVNNVEAAIA</sequence>